<evidence type="ECO:0000313" key="6">
    <source>
        <dbReference type="EMBL" id="CAK0791484.1"/>
    </source>
</evidence>
<accession>A0ABN9PF26</accession>
<feature type="transmembrane region" description="Helical" evidence="4">
    <location>
        <begin position="7"/>
        <end position="32"/>
    </location>
</feature>
<evidence type="ECO:0000256" key="4">
    <source>
        <dbReference type="SAM" id="Phobius"/>
    </source>
</evidence>
<evidence type="ECO:0000256" key="1">
    <source>
        <dbReference type="ARBA" id="ARBA00007730"/>
    </source>
</evidence>
<keyword evidence="4" id="KW-0812">Transmembrane</keyword>
<dbReference type="InterPro" id="IPR051821">
    <property type="entry name" value="Asp/Asn_beta-hydroxylase"/>
</dbReference>
<protein>
    <recommendedName>
        <fullName evidence="5">Aspartyl/asparaginy/proline hydroxylase domain-containing protein</fullName>
    </recommendedName>
</protein>
<keyword evidence="7" id="KW-1185">Reference proteome</keyword>
<dbReference type="PANTHER" id="PTHR46332:SF5">
    <property type="entry name" value="ASPARTATE BETA-HYDROXYLASE DOMAIN CONTAINING 2"/>
    <property type="match status" value="1"/>
</dbReference>
<dbReference type="InterPro" id="IPR007803">
    <property type="entry name" value="Asp/Arg/Pro-Hydrxlase"/>
</dbReference>
<reference evidence="6" key="1">
    <citation type="submission" date="2023-10" db="EMBL/GenBank/DDBJ databases">
        <authorList>
            <person name="Chen Y."/>
            <person name="Shah S."/>
            <person name="Dougan E. K."/>
            <person name="Thang M."/>
            <person name="Chan C."/>
        </authorList>
    </citation>
    <scope>NUCLEOTIDE SEQUENCE [LARGE SCALE GENOMIC DNA]</scope>
</reference>
<proteinExistence type="inferred from homology"/>
<comment type="similarity">
    <text evidence="1">Belongs to the aspartyl/asparaginyl beta-hydroxylase family.</text>
</comment>
<evidence type="ECO:0000259" key="5">
    <source>
        <dbReference type="Pfam" id="PF05118"/>
    </source>
</evidence>
<dbReference type="Proteomes" id="UP001189429">
    <property type="component" value="Unassembled WGS sequence"/>
</dbReference>
<dbReference type="InterPro" id="IPR027443">
    <property type="entry name" value="IPNS-like_sf"/>
</dbReference>
<dbReference type="Gene3D" id="2.60.120.330">
    <property type="entry name" value="B-lactam Antibiotic, Isopenicillin N Synthase, Chain"/>
    <property type="match status" value="1"/>
</dbReference>
<comment type="caution">
    <text evidence="6">The sequence shown here is derived from an EMBL/GenBank/DDBJ whole genome shotgun (WGS) entry which is preliminary data.</text>
</comment>
<dbReference type="SUPFAM" id="SSF51197">
    <property type="entry name" value="Clavaminate synthase-like"/>
    <property type="match status" value="1"/>
</dbReference>
<keyword evidence="3" id="KW-0560">Oxidoreductase</keyword>
<dbReference type="PANTHER" id="PTHR46332">
    <property type="entry name" value="ASPARTATE BETA-HYDROXYLASE DOMAIN-CONTAINING PROTEIN 2"/>
    <property type="match status" value="1"/>
</dbReference>
<keyword evidence="2" id="KW-0223">Dioxygenase</keyword>
<gene>
    <name evidence="6" type="ORF">PCOR1329_LOCUS2363</name>
</gene>
<evidence type="ECO:0000256" key="2">
    <source>
        <dbReference type="ARBA" id="ARBA00022964"/>
    </source>
</evidence>
<evidence type="ECO:0000313" key="7">
    <source>
        <dbReference type="Proteomes" id="UP001189429"/>
    </source>
</evidence>
<keyword evidence="4" id="KW-1133">Transmembrane helix</keyword>
<evidence type="ECO:0000256" key="3">
    <source>
        <dbReference type="ARBA" id="ARBA00023002"/>
    </source>
</evidence>
<dbReference type="EMBL" id="CAUYUJ010000592">
    <property type="protein sequence ID" value="CAK0791484.1"/>
    <property type="molecule type" value="Genomic_DNA"/>
</dbReference>
<keyword evidence="4" id="KW-0472">Membrane</keyword>
<sequence length="325" mass="37780">MRRCGCCCKFVCVVCCLVMMLVAFVTSFFGSYGMWAMYELHVNLHRDFLIALSMTFNLMLQERCVMAEDRHFRPDELPWTHEMQQNWKVLRDEFYEFVSRGGPVPAFYELEAQQEKLVGGEWGSLWLKVYGQNLPVLEEHFPRTTALLQKTPISSAMISILGPDSHVKPHSGDWKGVLRYHIPLELPEKTPSSPWSNISVKWTHRGVENKKLPSGLYVSSDFNQISDRFQNDDWTGQQLNFWHKGWAAGEHFLFDDLFPHFVKNGDGHGRRVMFFADVPRHDCGWRSHVITLCAHSVLKRIHPRIMNLIRRATRFNPPGTKLTEL</sequence>
<organism evidence="6 7">
    <name type="scientific">Prorocentrum cordatum</name>
    <dbReference type="NCBI Taxonomy" id="2364126"/>
    <lineage>
        <taxon>Eukaryota</taxon>
        <taxon>Sar</taxon>
        <taxon>Alveolata</taxon>
        <taxon>Dinophyceae</taxon>
        <taxon>Prorocentrales</taxon>
        <taxon>Prorocentraceae</taxon>
        <taxon>Prorocentrum</taxon>
    </lineage>
</organism>
<name>A0ABN9PF26_9DINO</name>
<dbReference type="Pfam" id="PF05118">
    <property type="entry name" value="Asp_Arg_Hydrox"/>
    <property type="match status" value="1"/>
</dbReference>
<feature type="domain" description="Aspartyl/asparaginy/proline hydroxylase" evidence="5">
    <location>
        <begin position="84"/>
        <end position="197"/>
    </location>
</feature>